<organism evidence="2 3">
    <name type="scientific">Plakobranchus ocellatus</name>
    <dbReference type="NCBI Taxonomy" id="259542"/>
    <lineage>
        <taxon>Eukaryota</taxon>
        <taxon>Metazoa</taxon>
        <taxon>Spiralia</taxon>
        <taxon>Lophotrochozoa</taxon>
        <taxon>Mollusca</taxon>
        <taxon>Gastropoda</taxon>
        <taxon>Heterobranchia</taxon>
        <taxon>Euthyneura</taxon>
        <taxon>Panpulmonata</taxon>
        <taxon>Sacoglossa</taxon>
        <taxon>Placobranchoidea</taxon>
        <taxon>Plakobranchidae</taxon>
        <taxon>Plakobranchus</taxon>
    </lineage>
</organism>
<evidence type="ECO:0000256" key="1">
    <source>
        <dbReference type="SAM" id="MobiDB-lite"/>
    </source>
</evidence>
<dbReference type="AlphaFoldDB" id="A0AAV3YJJ1"/>
<dbReference type="EMBL" id="BLXT01000992">
    <property type="protein sequence ID" value="GFN82527.1"/>
    <property type="molecule type" value="Genomic_DNA"/>
</dbReference>
<accession>A0AAV3YJJ1</accession>
<name>A0AAV3YJJ1_9GAST</name>
<evidence type="ECO:0000313" key="2">
    <source>
        <dbReference type="EMBL" id="GFN82527.1"/>
    </source>
</evidence>
<protein>
    <submittedName>
        <fullName evidence="2">Uncharacterized protein</fullName>
    </submittedName>
</protein>
<keyword evidence="3" id="KW-1185">Reference proteome</keyword>
<gene>
    <name evidence="2" type="ORF">PoB_000903300</name>
</gene>
<sequence length="117" mass="12649">MSLPSRCENGSESRTTKHGRGSGEMASGMGGNRGQPNTDEDQARWRLGRGSGEMASGMGVNRGQPNTEEDQARWRLNGSEPRTAKHGGGSGEMAFGMGVNRGQPNTEGQARWRLEWE</sequence>
<feature type="region of interest" description="Disordered" evidence="1">
    <location>
        <begin position="1"/>
        <end position="117"/>
    </location>
</feature>
<reference evidence="2 3" key="1">
    <citation type="journal article" date="2021" name="Elife">
        <title>Chloroplast acquisition without the gene transfer in kleptoplastic sea slugs, Plakobranchus ocellatus.</title>
        <authorList>
            <person name="Maeda T."/>
            <person name="Takahashi S."/>
            <person name="Yoshida T."/>
            <person name="Shimamura S."/>
            <person name="Takaki Y."/>
            <person name="Nagai Y."/>
            <person name="Toyoda A."/>
            <person name="Suzuki Y."/>
            <person name="Arimoto A."/>
            <person name="Ishii H."/>
            <person name="Satoh N."/>
            <person name="Nishiyama T."/>
            <person name="Hasebe M."/>
            <person name="Maruyama T."/>
            <person name="Minagawa J."/>
            <person name="Obokata J."/>
            <person name="Shigenobu S."/>
        </authorList>
    </citation>
    <scope>NUCLEOTIDE SEQUENCE [LARGE SCALE GENOMIC DNA]</scope>
</reference>
<evidence type="ECO:0000313" key="3">
    <source>
        <dbReference type="Proteomes" id="UP000735302"/>
    </source>
</evidence>
<comment type="caution">
    <text evidence="2">The sequence shown here is derived from an EMBL/GenBank/DDBJ whole genome shotgun (WGS) entry which is preliminary data.</text>
</comment>
<proteinExistence type="predicted"/>
<dbReference type="Proteomes" id="UP000735302">
    <property type="component" value="Unassembled WGS sequence"/>
</dbReference>